<evidence type="ECO:0000313" key="8">
    <source>
        <dbReference type="EMBL" id="ARX59433.1"/>
    </source>
</evidence>
<geneLocation type="plasmid" evidence="3">
    <name>pVAPA1357</name>
</geneLocation>
<geneLocation type="plasmid" evidence="2">
    <name>pVAPA1216</name>
</geneLocation>
<sequence>MVVSTAQLVHLCRYNCYRDRVTKIVVCHSRKGGVGKSTIAYELAWLLEAPLVDLENDGGGVTRKWGYRPEERTRSILLDALRTGRTPKPLKGHMKARLVPGHPDLADFPPSENEMAEALLKWGAEWDTDWIVVDTHPGAGPHTHGALSVANVVIAPCPLRTLDLDATEQLVHEMPDYPVVIVPNMVPRIPSAAEINRLSRIVEGTPVQVGPLIPEVRAVGTRKKRVAITAEPKPAKALQPVADAMEALAEYVKEYVND</sequence>
<dbReference type="EMBL" id="KX443393">
    <property type="protein sequence ID" value="ARX59282.1"/>
    <property type="molecule type" value="Genomic_DNA"/>
</dbReference>
<proteinExistence type="predicted"/>
<gene>
    <name evidence="2" type="ORF">pVAPA1216_parA</name>
    <name evidence="9" type="ORF">pVAPA1271_parA</name>
    <name evidence="5" type="ORF">pVAPA1340_parA</name>
    <name evidence="3" type="ORF">pVAPA1357_parA</name>
    <name evidence="4" type="ORF">pVAPA1422_parA</name>
    <name evidence="6" type="ORF">pVAPA1637_parA</name>
    <name evidence="7" type="ORF">pVAPA1643_parA</name>
    <name evidence="12" type="ORF">pVAPA2279_parA</name>
    <name evidence="8" type="ORF">pVAPA2282_parA</name>
    <name evidence="10" type="ORF">pVAPA2285_parA</name>
    <name evidence="11" type="ORF">pVAPA2288_parA</name>
</gene>
<geneLocation type="plasmid" evidence="8">
    <name>pVAPA2282</name>
</geneLocation>
<dbReference type="PANTHER" id="PTHR13696:SF99">
    <property type="entry name" value="COBYRINIC ACID AC-DIAMIDE SYNTHASE"/>
    <property type="match status" value="1"/>
</dbReference>
<geneLocation type="plasmid" evidence="5">
    <name>pVAPA1340</name>
</geneLocation>
<evidence type="ECO:0000313" key="4">
    <source>
        <dbReference type="EMBL" id="ARX59105.1"/>
    </source>
</evidence>
<dbReference type="SUPFAM" id="SSF52540">
    <property type="entry name" value="P-loop containing nucleoside triphosphate hydrolases"/>
    <property type="match status" value="1"/>
</dbReference>
<dbReference type="EMBL" id="KX443403">
    <property type="protein sequence ID" value="ARX60318.1"/>
    <property type="molecule type" value="Genomic_DNA"/>
</dbReference>
<dbReference type="InterPro" id="IPR027417">
    <property type="entry name" value="P-loop_NTPase"/>
</dbReference>
<evidence type="ECO:0000313" key="6">
    <source>
        <dbReference type="EMBL" id="ARX59282.1"/>
    </source>
</evidence>
<dbReference type="Gene3D" id="3.40.50.300">
    <property type="entry name" value="P-loop containing nucleotide triphosphate hydrolases"/>
    <property type="match status" value="1"/>
</dbReference>
<dbReference type="EMBL" id="KX443389">
    <property type="protein sequence ID" value="ARX59056.1"/>
    <property type="molecule type" value="Genomic_DNA"/>
</dbReference>
<reference evidence="7" key="1">
    <citation type="journal article" date="2017" name="Genome Biol. Evol.">
        <title>Comparative Genomics of Rhodococcus equi Virulence Plasmids Indicates Host-Driven Evolution of the vap Pathogenicity Island.</title>
        <authorList>
            <person name="MacArthur I."/>
            <person name="Anastasi E."/>
            <person name="Alvarez S."/>
            <person name="Scortti M."/>
            <person name="Vazquez-Boland J.A."/>
        </authorList>
    </citation>
    <scope>NUCLEOTIDE SEQUENCE</scope>
    <source>
        <strain evidence="2">PAM1216</strain>
        <strain evidence="9">PAM1271</strain>
        <strain evidence="5">PAM1340</strain>
        <strain evidence="3">PAM1357</strain>
        <strain evidence="4">PAM1422</strain>
        <strain evidence="6">PAM1637</strain>
        <strain evidence="7">PAM1643</strain>
        <strain evidence="12">PAM2279</strain>
        <strain evidence="8">PAM2282</strain>
        <strain evidence="10">PAM2285</strain>
        <strain evidence="11">PAM2288</strain>
        <plasmid evidence="2">pVAPA1216</plasmid>
        <plasmid evidence="9">pVAPA1271</plasmid>
        <plasmid evidence="5">pVAPA1340</plasmid>
        <plasmid evidence="3">pVAPA1357</plasmid>
        <plasmid evidence="4">pVAPA1422</plasmid>
        <plasmid evidence="6">pVAPA1637</plasmid>
        <plasmid evidence="7">pVAPA1643</plasmid>
        <plasmid evidence="12">pVAPA2279</plasmid>
        <plasmid evidence="8">pVAPA2282</plasmid>
        <plasmid evidence="10">pVAPA2285</plasmid>
        <plasmid evidence="11">pVAPA2288</plasmid>
    </source>
</reference>
<dbReference type="EMBL" id="KX443392">
    <property type="protein sequence ID" value="ARX59187.1"/>
    <property type="molecule type" value="Genomic_DNA"/>
</dbReference>
<dbReference type="EMBL" id="KX443405">
    <property type="protein sequence ID" value="ARX60470.1"/>
    <property type="molecule type" value="Genomic_DNA"/>
</dbReference>
<keyword evidence="7" id="KW-0614">Plasmid</keyword>
<geneLocation type="plasmid" evidence="4">
    <name>pVAPA1422</name>
</geneLocation>
<name>A0A1Z1UV13_RHOHA</name>
<dbReference type="EMBL" id="KX443395">
    <property type="protein sequence ID" value="ARX59433.1"/>
    <property type="molecule type" value="Genomic_DNA"/>
</dbReference>
<evidence type="ECO:0000313" key="2">
    <source>
        <dbReference type="EMBL" id="ARX58952.1"/>
    </source>
</evidence>
<evidence type="ECO:0000313" key="7">
    <source>
        <dbReference type="EMBL" id="ARX59338.1"/>
    </source>
</evidence>
<dbReference type="InterPro" id="IPR050678">
    <property type="entry name" value="DNA_Partitioning_ATPase"/>
</dbReference>
<dbReference type="EMBL" id="KX443388">
    <property type="protein sequence ID" value="ARX58952.1"/>
    <property type="molecule type" value="Genomic_DNA"/>
</dbReference>
<evidence type="ECO:0000313" key="12">
    <source>
        <dbReference type="EMBL" id="ARX60470.1"/>
    </source>
</evidence>
<evidence type="ECO:0000313" key="3">
    <source>
        <dbReference type="EMBL" id="ARX59056.1"/>
    </source>
</evidence>
<feature type="domain" description="AAA" evidence="1">
    <location>
        <begin position="23"/>
        <end position="173"/>
    </location>
</feature>
<geneLocation type="plasmid" evidence="11">
    <name>pVAPA2288</name>
</geneLocation>
<evidence type="ECO:0000313" key="10">
    <source>
        <dbReference type="EMBL" id="ARX60222.1"/>
    </source>
</evidence>
<dbReference type="EMBL" id="KX443390">
    <property type="protein sequence ID" value="ARX59105.1"/>
    <property type="molecule type" value="Genomic_DNA"/>
</dbReference>
<protein>
    <submittedName>
        <fullName evidence="7">Putative partitioning ATPase ParA</fullName>
    </submittedName>
</protein>
<accession>A0A1Z1UV13</accession>
<geneLocation type="plasmid" evidence="6">
    <name>pVAPA1637</name>
</geneLocation>
<geneLocation type="plasmid" evidence="7">
    <name>pVAPA1643</name>
</geneLocation>
<dbReference type="EMBL" id="KX443394">
    <property type="protein sequence ID" value="ARX59338.1"/>
    <property type="molecule type" value="Genomic_DNA"/>
</dbReference>
<dbReference type="EMBL" id="KX443396">
    <property type="protein sequence ID" value="ARX59482.1"/>
    <property type="molecule type" value="Genomic_DNA"/>
</dbReference>
<dbReference type="Pfam" id="PF13614">
    <property type="entry name" value="AAA_31"/>
    <property type="match status" value="1"/>
</dbReference>
<evidence type="ECO:0000313" key="9">
    <source>
        <dbReference type="EMBL" id="ARX59482.1"/>
    </source>
</evidence>
<geneLocation type="plasmid" evidence="12">
    <name>pVAPA2279</name>
</geneLocation>
<geneLocation type="plasmid" evidence="9">
    <name>pVAPA1271</name>
</geneLocation>
<geneLocation type="plasmid" evidence="10">
    <name>pVAPA2285</name>
</geneLocation>
<evidence type="ECO:0000313" key="11">
    <source>
        <dbReference type="EMBL" id="ARX60318.1"/>
    </source>
</evidence>
<evidence type="ECO:0000313" key="5">
    <source>
        <dbReference type="EMBL" id="ARX59187.1"/>
    </source>
</evidence>
<evidence type="ECO:0000259" key="1">
    <source>
        <dbReference type="Pfam" id="PF13614"/>
    </source>
</evidence>
<dbReference type="CDD" id="cd02042">
    <property type="entry name" value="ParAB_family"/>
    <property type="match status" value="1"/>
</dbReference>
<dbReference type="AlphaFoldDB" id="A0A1Z1UV13"/>
<dbReference type="PANTHER" id="PTHR13696">
    <property type="entry name" value="P-LOOP CONTAINING NUCLEOSIDE TRIPHOSPHATE HYDROLASE"/>
    <property type="match status" value="1"/>
</dbReference>
<organism evidence="7">
    <name type="scientific">Rhodococcus hoagii</name>
    <name type="common">Corynebacterium equii</name>
    <dbReference type="NCBI Taxonomy" id="43767"/>
    <lineage>
        <taxon>Bacteria</taxon>
        <taxon>Bacillati</taxon>
        <taxon>Actinomycetota</taxon>
        <taxon>Actinomycetes</taxon>
        <taxon>Mycobacteriales</taxon>
        <taxon>Nocardiaceae</taxon>
        <taxon>Prescottella</taxon>
    </lineage>
</organism>
<dbReference type="EMBL" id="KX443402">
    <property type="protein sequence ID" value="ARX60222.1"/>
    <property type="molecule type" value="Genomic_DNA"/>
</dbReference>
<dbReference type="InterPro" id="IPR025669">
    <property type="entry name" value="AAA_dom"/>
</dbReference>